<evidence type="ECO:0000313" key="2">
    <source>
        <dbReference type="EMBL" id="KAK7434315.1"/>
    </source>
</evidence>
<sequence length="218" mass="25721">MVEHWSSPERDIMELVRTHTSIPVPRAHGFLYNGELPDLLVTDYIPGRRLSEVWPTMSVFSKFWVIVTLRSYVQQLRGVLAPYAGPPGPYIFDGEECFFPIKHLINLEIKFENYQQLKDWFNSIGPPYSDSPLVLCHADLHQDNIIVGDDGQLWLVDWEMSGFYPKWFEQKFMMRYHDRTWKIIAGVVCGHNPWALQWWREFARRGSKDSPSTFRGRW</sequence>
<feature type="domain" description="Aminoglycoside phosphotransferase" evidence="1">
    <location>
        <begin position="8"/>
        <end position="166"/>
    </location>
</feature>
<dbReference type="SUPFAM" id="SSF56112">
    <property type="entry name" value="Protein kinase-like (PK-like)"/>
    <property type="match status" value="1"/>
</dbReference>
<keyword evidence="3" id="KW-1185">Reference proteome</keyword>
<dbReference type="InterPro" id="IPR051678">
    <property type="entry name" value="AGP_Transferase"/>
</dbReference>
<dbReference type="Pfam" id="PF01636">
    <property type="entry name" value="APH"/>
    <property type="match status" value="1"/>
</dbReference>
<dbReference type="PANTHER" id="PTHR21310:SF15">
    <property type="entry name" value="AMINOGLYCOSIDE PHOSPHOTRANSFERASE DOMAIN-CONTAINING PROTEIN"/>
    <property type="match status" value="1"/>
</dbReference>
<protein>
    <recommendedName>
        <fullName evidence="1">Aminoglycoside phosphotransferase domain-containing protein</fullName>
    </recommendedName>
</protein>
<evidence type="ECO:0000259" key="1">
    <source>
        <dbReference type="Pfam" id="PF01636"/>
    </source>
</evidence>
<dbReference type="EMBL" id="JBANRG010000127">
    <property type="protein sequence ID" value="KAK7434315.1"/>
    <property type="molecule type" value="Genomic_DNA"/>
</dbReference>
<dbReference type="InterPro" id="IPR011009">
    <property type="entry name" value="Kinase-like_dom_sf"/>
</dbReference>
<proteinExistence type="predicted"/>
<comment type="caution">
    <text evidence="2">The sequence shown here is derived from an EMBL/GenBank/DDBJ whole genome shotgun (WGS) entry which is preliminary data.</text>
</comment>
<evidence type="ECO:0000313" key="3">
    <source>
        <dbReference type="Proteomes" id="UP001498398"/>
    </source>
</evidence>
<dbReference type="Gene3D" id="3.90.1200.10">
    <property type="match status" value="1"/>
</dbReference>
<dbReference type="PANTHER" id="PTHR21310">
    <property type="entry name" value="AMINOGLYCOSIDE PHOSPHOTRANSFERASE-RELATED-RELATED"/>
    <property type="match status" value="1"/>
</dbReference>
<dbReference type="InterPro" id="IPR002575">
    <property type="entry name" value="Aminoglycoside_PTrfase"/>
</dbReference>
<reference evidence="2 3" key="1">
    <citation type="submission" date="2024-01" db="EMBL/GenBank/DDBJ databases">
        <title>A draft genome for the cacao thread blight pathogen Marasmiellus scandens.</title>
        <authorList>
            <person name="Baruah I.K."/>
            <person name="Leung J."/>
            <person name="Bukari Y."/>
            <person name="Amoako-Attah I."/>
            <person name="Meinhardt L.W."/>
            <person name="Bailey B.A."/>
            <person name="Cohen S.P."/>
        </authorList>
    </citation>
    <scope>NUCLEOTIDE SEQUENCE [LARGE SCALE GENOMIC DNA]</scope>
    <source>
        <strain evidence="2 3">GH-19</strain>
    </source>
</reference>
<name>A0ABR1INH5_9AGAR</name>
<dbReference type="Proteomes" id="UP001498398">
    <property type="component" value="Unassembled WGS sequence"/>
</dbReference>
<organism evidence="2 3">
    <name type="scientific">Marasmiellus scandens</name>
    <dbReference type="NCBI Taxonomy" id="2682957"/>
    <lineage>
        <taxon>Eukaryota</taxon>
        <taxon>Fungi</taxon>
        <taxon>Dikarya</taxon>
        <taxon>Basidiomycota</taxon>
        <taxon>Agaricomycotina</taxon>
        <taxon>Agaricomycetes</taxon>
        <taxon>Agaricomycetidae</taxon>
        <taxon>Agaricales</taxon>
        <taxon>Marasmiineae</taxon>
        <taxon>Omphalotaceae</taxon>
        <taxon>Marasmiellus</taxon>
    </lineage>
</organism>
<gene>
    <name evidence="2" type="ORF">VKT23_020265</name>
</gene>
<accession>A0ABR1INH5</accession>